<dbReference type="AlphaFoldDB" id="A0A9P4P2M7"/>
<dbReference type="Proteomes" id="UP000800235">
    <property type="component" value="Unassembled WGS sequence"/>
</dbReference>
<protein>
    <recommendedName>
        <fullName evidence="4">LisH domain-containing protein</fullName>
    </recommendedName>
</protein>
<dbReference type="Gene3D" id="2.130.10.10">
    <property type="entry name" value="YVTN repeat-like/Quinoprotein amine dehydrogenase"/>
    <property type="match status" value="2"/>
</dbReference>
<accession>A0A9P4P2M7</accession>
<dbReference type="OrthoDB" id="1932312at2759"/>
<evidence type="ECO:0000313" key="3">
    <source>
        <dbReference type="Proteomes" id="UP000800235"/>
    </source>
</evidence>
<gene>
    <name evidence="2" type="ORF">EJ08DRAFT_340977</name>
</gene>
<dbReference type="EMBL" id="MU007013">
    <property type="protein sequence ID" value="KAF2435506.1"/>
    <property type="molecule type" value="Genomic_DNA"/>
</dbReference>
<dbReference type="InterPro" id="IPR001680">
    <property type="entry name" value="WD40_rpt"/>
</dbReference>
<evidence type="ECO:0000256" key="1">
    <source>
        <dbReference type="SAM" id="MobiDB-lite"/>
    </source>
</evidence>
<dbReference type="InterPro" id="IPR006594">
    <property type="entry name" value="LisH"/>
</dbReference>
<name>A0A9P4P2M7_9PEZI</name>
<feature type="region of interest" description="Disordered" evidence="1">
    <location>
        <begin position="345"/>
        <end position="365"/>
    </location>
</feature>
<organism evidence="2 3">
    <name type="scientific">Tothia fuscella</name>
    <dbReference type="NCBI Taxonomy" id="1048955"/>
    <lineage>
        <taxon>Eukaryota</taxon>
        <taxon>Fungi</taxon>
        <taxon>Dikarya</taxon>
        <taxon>Ascomycota</taxon>
        <taxon>Pezizomycotina</taxon>
        <taxon>Dothideomycetes</taxon>
        <taxon>Pleosporomycetidae</taxon>
        <taxon>Venturiales</taxon>
        <taxon>Cylindrosympodiaceae</taxon>
        <taxon>Tothia</taxon>
    </lineage>
</organism>
<dbReference type="SMART" id="SM00320">
    <property type="entry name" value="WD40"/>
    <property type="match status" value="4"/>
</dbReference>
<dbReference type="InterPro" id="IPR015943">
    <property type="entry name" value="WD40/YVTN_repeat-like_dom_sf"/>
</dbReference>
<evidence type="ECO:0000313" key="2">
    <source>
        <dbReference type="EMBL" id="KAF2435506.1"/>
    </source>
</evidence>
<dbReference type="PROSITE" id="PS50896">
    <property type="entry name" value="LISH"/>
    <property type="match status" value="1"/>
</dbReference>
<sequence>MDTPAVLVARFLRTNDYTETLTAFLQEAGLPIDAGNTEPGSLTIERIVEEKQNYDLSLKFEKVGLEDKAKEWTNPAPSVPSIIKLPTSTNLLSISIGVLSIGTGAAPQPFILASTADRRLNVVRPDPRTFNVVHSFTELQDSPILSFTALAERFLVCTSMSGKVVVFDSKKQEVISQRKDHTKYVVQVASYEDEAGATWLATAGWDGKVLVYVADISDPETLQLGEPAGRIQLPSNPEALLFVRNPEDNALNLLVTRRDSSSLFYYKVNQDMFDSSHARPVAVPLSGEQNLAPYSNAWVAFTPAAIALSPTDSNWIAVATSSVPHMKLLVVRLLFPSSGRSTFGDVSEPSSTRVSPTSLSGGIDASTPAARQGRLALALQDREAAAIRLHCNTMAPQTQYSSPALAWRPDGTGVFVNSDDGVIRGIDIITGKVAVALVHHTTGSKIRCIWAGTLPVGGKTEECVLSGGFDQQLIVWRIKQ</sequence>
<dbReference type="InterPro" id="IPR011047">
    <property type="entry name" value="Quinoprotein_ADH-like_sf"/>
</dbReference>
<evidence type="ECO:0008006" key="4">
    <source>
        <dbReference type="Google" id="ProtNLM"/>
    </source>
</evidence>
<proteinExistence type="predicted"/>
<keyword evidence="3" id="KW-1185">Reference proteome</keyword>
<reference evidence="2" key="1">
    <citation type="journal article" date="2020" name="Stud. Mycol.">
        <title>101 Dothideomycetes genomes: a test case for predicting lifestyles and emergence of pathogens.</title>
        <authorList>
            <person name="Haridas S."/>
            <person name="Albert R."/>
            <person name="Binder M."/>
            <person name="Bloem J."/>
            <person name="Labutti K."/>
            <person name="Salamov A."/>
            <person name="Andreopoulos B."/>
            <person name="Baker S."/>
            <person name="Barry K."/>
            <person name="Bills G."/>
            <person name="Bluhm B."/>
            <person name="Cannon C."/>
            <person name="Castanera R."/>
            <person name="Culley D."/>
            <person name="Daum C."/>
            <person name="Ezra D."/>
            <person name="Gonzalez J."/>
            <person name="Henrissat B."/>
            <person name="Kuo A."/>
            <person name="Liang C."/>
            <person name="Lipzen A."/>
            <person name="Lutzoni F."/>
            <person name="Magnuson J."/>
            <person name="Mondo S."/>
            <person name="Nolan M."/>
            <person name="Ohm R."/>
            <person name="Pangilinan J."/>
            <person name="Park H.-J."/>
            <person name="Ramirez L."/>
            <person name="Alfaro M."/>
            <person name="Sun H."/>
            <person name="Tritt A."/>
            <person name="Yoshinaga Y."/>
            <person name="Zwiers L.-H."/>
            <person name="Turgeon B."/>
            <person name="Goodwin S."/>
            <person name="Spatafora J."/>
            <person name="Crous P."/>
            <person name="Grigoriev I."/>
        </authorList>
    </citation>
    <scope>NUCLEOTIDE SEQUENCE</scope>
    <source>
        <strain evidence="2">CBS 130266</strain>
    </source>
</reference>
<comment type="caution">
    <text evidence="2">The sequence shown here is derived from an EMBL/GenBank/DDBJ whole genome shotgun (WGS) entry which is preliminary data.</text>
</comment>
<dbReference type="SUPFAM" id="SSF50998">
    <property type="entry name" value="Quinoprotein alcohol dehydrogenase-like"/>
    <property type="match status" value="1"/>
</dbReference>
<feature type="compositionally biased region" description="Polar residues" evidence="1">
    <location>
        <begin position="348"/>
        <end position="360"/>
    </location>
</feature>